<evidence type="ECO:0000313" key="2">
    <source>
        <dbReference type="Proteomes" id="UP000233722"/>
    </source>
</evidence>
<dbReference type="Proteomes" id="UP000233722">
    <property type="component" value="Unassembled WGS sequence"/>
</dbReference>
<name>A0A2N3QTP3_9BIFI</name>
<comment type="caution">
    <text evidence="1">The sequence shown here is derived from an EMBL/GenBank/DDBJ whole genome shotgun (WGS) entry which is preliminary data.</text>
</comment>
<gene>
    <name evidence="1" type="ORF">CQR45_1029</name>
</gene>
<dbReference type="AlphaFoldDB" id="A0A2N3QTP3"/>
<organism evidence="1 2">
    <name type="scientific">Bifidobacterium pseudolongum subsp. globosum</name>
    <dbReference type="NCBI Taxonomy" id="1690"/>
    <lineage>
        <taxon>Bacteria</taxon>
        <taxon>Bacillati</taxon>
        <taxon>Actinomycetota</taxon>
        <taxon>Actinomycetes</taxon>
        <taxon>Bifidobacteriales</taxon>
        <taxon>Bifidobacteriaceae</taxon>
        <taxon>Bifidobacterium</taxon>
    </lineage>
</organism>
<dbReference type="RefSeq" id="WP_101430852.1">
    <property type="nucleotide sequence ID" value="NZ_PCHA01000018.1"/>
</dbReference>
<proteinExistence type="predicted"/>
<reference evidence="1 2" key="1">
    <citation type="submission" date="2017-10" db="EMBL/GenBank/DDBJ databases">
        <title>Bifidobacterium genomics.</title>
        <authorList>
            <person name="Lugli G.A."/>
            <person name="Milani C."/>
            <person name="Mancabelli L."/>
        </authorList>
    </citation>
    <scope>NUCLEOTIDE SEQUENCE [LARGE SCALE GENOMIC DNA]</scope>
    <source>
        <strain evidence="1 2">1747B</strain>
    </source>
</reference>
<protein>
    <submittedName>
        <fullName evidence="1">Uncharacterized protein</fullName>
    </submittedName>
</protein>
<sequence length="60" mass="6673">MTDILTVVHAELNGLFERTQAALDPWTSEHYEYDDGYTSGLARALAILESHITPPDKGNK</sequence>
<evidence type="ECO:0000313" key="1">
    <source>
        <dbReference type="EMBL" id="PKU95385.1"/>
    </source>
</evidence>
<dbReference type="EMBL" id="PCHA01000018">
    <property type="protein sequence ID" value="PKU95385.1"/>
    <property type="molecule type" value="Genomic_DNA"/>
</dbReference>
<accession>A0A2N3QTP3</accession>